<accession>A0ABN2YC02</accession>
<evidence type="ECO:0000256" key="1">
    <source>
        <dbReference type="SAM" id="MobiDB-lite"/>
    </source>
</evidence>
<comment type="caution">
    <text evidence="4">The sequence shown here is derived from an EMBL/GenBank/DDBJ whole genome shotgun (WGS) entry which is preliminary data.</text>
</comment>
<proteinExistence type="predicted"/>
<feature type="transmembrane region" description="Helical" evidence="2">
    <location>
        <begin position="20"/>
        <end position="39"/>
    </location>
</feature>
<evidence type="ECO:0000313" key="4">
    <source>
        <dbReference type="EMBL" id="GAA2125203.1"/>
    </source>
</evidence>
<reference evidence="4 5" key="1">
    <citation type="journal article" date="2019" name="Int. J. Syst. Evol. Microbiol.">
        <title>The Global Catalogue of Microorganisms (GCM) 10K type strain sequencing project: providing services to taxonomists for standard genome sequencing and annotation.</title>
        <authorList>
            <consortium name="The Broad Institute Genomics Platform"/>
            <consortium name="The Broad Institute Genome Sequencing Center for Infectious Disease"/>
            <person name="Wu L."/>
            <person name="Ma J."/>
        </authorList>
    </citation>
    <scope>NUCLEOTIDE SEQUENCE [LARGE SCALE GENOMIC DNA]</scope>
    <source>
        <strain evidence="4 5">JCM 15921</strain>
    </source>
</reference>
<organism evidence="4 5">
    <name type="scientific">Arthrobacter humicola</name>
    <dbReference type="NCBI Taxonomy" id="409291"/>
    <lineage>
        <taxon>Bacteria</taxon>
        <taxon>Bacillati</taxon>
        <taxon>Actinomycetota</taxon>
        <taxon>Actinomycetes</taxon>
        <taxon>Micrococcales</taxon>
        <taxon>Micrococcaceae</taxon>
        <taxon>Arthrobacter</taxon>
    </lineage>
</organism>
<keyword evidence="2" id="KW-1133">Transmembrane helix</keyword>
<dbReference type="EMBL" id="BAAAQB010000004">
    <property type="protein sequence ID" value="GAA2125203.1"/>
    <property type="molecule type" value="Genomic_DNA"/>
</dbReference>
<evidence type="ECO:0000313" key="5">
    <source>
        <dbReference type="Proteomes" id="UP001500102"/>
    </source>
</evidence>
<evidence type="ECO:0000256" key="2">
    <source>
        <dbReference type="SAM" id="Phobius"/>
    </source>
</evidence>
<feature type="domain" description="DUF8175" evidence="3">
    <location>
        <begin position="56"/>
        <end position="244"/>
    </location>
</feature>
<protein>
    <recommendedName>
        <fullName evidence="3">DUF8175 domain-containing protein</fullName>
    </recommendedName>
</protein>
<sequence length="249" mass="25521">MSQSTESTTESNPFTKPGFIIAAALVVALIAAAVVIFLLPKGQENAQPAPGTAEPTSSATTSPTAHAAADKSVCGLPPSTETALGAAPKSKWELVGKMAAPTEPKTFGPGVTDGDGFRSCFAKSPTGALYAAANILAMGSSGDPVLNRKATDKLLMPGPGRDIARADSSSKSTSNTTVQFRGFVIKSYSPSAANVDIAFQTDKGMLGHAVLPLQWADGDWKLAIADSGQLINEIAQLRDLGGFIAWSGA</sequence>
<dbReference type="Proteomes" id="UP001500102">
    <property type="component" value="Unassembled WGS sequence"/>
</dbReference>
<keyword evidence="2" id="KW-0472">Membrane</keyword>
<gene>
    <name evidence="4" type="ORF">GCM10009825_01350</name>
</gene>
<name>A0ABN2YC02_9MICC</name>
<dbReference type="Pfam" id="PF26526">
    <property type="entry name" value="DUF8175"/>
    <property type="match status" value="1"/>
</dbReference>
<dbReference type="InterPro" id="IPR058488">
    <property type="entry name" value="DUF8175"/>
</dbReference>
<keyword evidence="2" id="KW-0812">Transmembrane</keyword>
<dbReference type="RefSeq" id="WP_344360908.1">
    <property type="nucleotide sequence ID" value="NZ_BAAAQB010000004.1"/>
</dbReference>
<feature type="region of interest" description="Disordered" evidence="1">
    <location>
        <begin position="45"/>
        <end position="76"/>
    </location>
</feature>
<evidence type="ECO:0000259" key="3">
    <source>
        <dbReference type="Pfam" id="PF26526"/>
    </source>
</evidence>
<keyword evidence="5" id="KW-1185">Reference proteome</keyword>
<feature type="compositionally biased region" description="Low complexity" evidence="1">
    <location>
        <begin position="48"/>
        <end position="67"/>
    </location>
</feature>